<evidence type="ECO:0000313" key="4">
    <source>
        <dbReference type="EMBL" id="CAH0099371.1"/>
    </source>
</evidence>
<dbReference type="CDD" id="cd00190">
    <property type="entry name" value="Tryp_SPc"/>
    <property type="match status" value="1"/>
</dbReference>
<evidence type="ECO:0000313" key="5">
    <source>
        <dbReference type="Proteomes" id="UP000789390"/>
    </source>
</evidence>
<dbReference type="GO" id="GO:0004252">
    <property type="term" value="F:serine-type endopeptidase activity"/>
    <property type="evidence" value="ECO:0007669"/>
    <property type="project" value="InterPro"/>
</dbReference>
<evidence type="ECO:0000256" key="2">
    <source>
        <dbReference type="SAM" id="SignalP"/>
    </source>
</evidence>
<dbReference type="PANTHER" id="PTHR24252:SF7">
    <property type="entry name" value="HYALIN"/>
    <property type="match status" value="1"/>
</dbReference>
<dbReference type="PRINTS" id="PR00722">
    <property type="entry name" value="CHYMOTRYPSIN"/>
</dbReference>
<dbReference type="Proteomes" id="UP000789390">
    <property type="component" value="Unassembled WGS sequence"/>
</dbReference>
<dbReference type="SUPFAM" id="SSF50494">
    <property type="entry name" value="Trypsin-like serine proteases"/>
    <property type="match status" value="1"/>
</dbReference>
<feature type="domain" description="Peptidase S1" evidence="3">
    <location>
        <begin position="214"/>
        <end position="470"/>
    </location>
</feature>
<dbReference type="SMART" id="SM00020">
    <property type="entry name" value="Tryp_SPc"/>
    <property type="match status" value="1"/>
</dbReference>
<feature type="chain" id="PRO_5035165002" description="Peptidase S1 domain-containing protein" evidence="2">
    <location>
        <begin position="41"/>
        <end position="479"/>
    </location>
</feature>
<protein>
    <recommendedName>
        <fullName evidence="3">Peptidase S1 domain-containing protein</fullName>
    </recommendedName>
</protein>
<dbReference type="InterPro" id="IPR043504">
    <property type="entry name" value="Peptidase_S1_PA_chymotrypsin"/>
</dbReference>
<keyword evidence="1" id="KW-1015">Disulfide bond</keyword>
<evidence type="ECO:0000259" key="3">
    <source>
        <dbReference type="PROSITE" id="PS50240"/>
    </source>
</evidence>
<dbReference type="OrthoDB" id="6337050at2759"/>
<dbReference type="Pfam" id="PF00089">
    <property type="entry name" value="Trypsin"/>
    <property type="match status" value="1"/>
</dbReference>
<evidence type="ECO:0000256" key="1">
    <source>
        <dbReference type="ARBA" id="ARBA00023157"/>
    </source>
</evidence>
<dbReference type="InterPro" id="IPR001314">
    <property type="entry name" value="Peptidase_S1A"/>
</dbReference>
<dbReference type="PANTHER" id="PTHR24252">
    <property type="entry name" value="ACROSIN-RELATED"/>
    <property type="match status" value="1"/>
</dbReference>
<proteinExistence type="predicted"/>
<keyword evidence="2" id="KW-0732">Signal</keyword>
<comment type="caution">
    <text evidence="4">The sequence shown here is derived from an EMBL/GenBank/DDBJ whole genome shotgun (WGS) entry which is preliminary data.</text>
</comment>
<keyword evidence="5" id="KW-1185">Reference proteome</keyword>
<sequence>MLTDGPRSPTKLHVEIANRNMTRIFTIFLLVVSSLTFATAETTVEEDNNIKVTYNPELEVPTVQGTDSDKAAKAEGPCGPTYKMCRDDQATIESGTIQPLDPMVMGPSPKMCSFSIVAPLNYRIQMSCSIVQISRNCSFLKLRDGQVILADPPNVDQVYTSTGNVILIESQLLHYGNTFDCKWKMLAPVTTTTTTTPRPLTECGRSKFTSTSRIMGGTEAIPNQFPWMAHILLYNYTNNQMLTCVGTLVSDKHIITASSCFHDKLGSPSLGVVNIKNITLGAHDFSANSNDRNRQVVSWSQAVNYADPSIEKDIIIITLKPSVHFTDYVQPACLPFVNEPDHVNDPVVLAGWGDTTDNVAGGVPSPVLRKTTTTVISSAGTNGPCQQTAGIGSFSGDSVICTDGSQGRRLCNGDKGGPMNYYNKIWGRWFVIGMAVKRGDESNCSTNRKPNVFTRLSLKSHLPFICLHTNTLPPDGKCN</sequence>
<dbReference type="InterPro" id="IPR035914">
    <property type="entry name" value="Sperma_CUB_dom_sf"/>
</dbReference>
<dbReference type="Gene3D" id="2.40.10.10">
    <property type="entry name" value="Trypsin-like serine proteases"/>
    <property type="match status" value="1"/>
</dbReference>
<dbReference type="InterPro" id="IPR009003">
    <property type="entry name" value="Peptidase_S1_PA"/>
</dbReference>
<name>A0A8J2WCS8_9CRUS</name>
<gene>
    <name evidence="4" type="ORF">DGAL_LOCUS1505</name>
</gene>
<accession>A0A8J2WCS8</accession>
<dbReference type="GO" id="GO:0006508">
    <property type="term" value="P:proteolysis"/>
    <property type="evidence" value="ECO:0007669"/>
    <property type="project" value="InterPro"/>
</dbReference>
<feature type="signal peptide" evidence="2">
    <location>
        <begin position="1"/>
        <end position="40"/>
    </location>
</feature>
<dbReference type="SUPFAM" id="SSF49854">
    <property type="entry name" value="Spermadhesin, CUB domain"/>
    <property type="match status" value="1"/>
</dbReference>
<organism evidence="4 5">
    <name type="scientific">Daphnia galeata</name>
    <dbReference type="NCBI Taxonomy" id="27404"/>
    <lineage>
        <taxon>Eukaryota</taxon>
        <taxon>Metazoa</taxon>
        <taxon>Ecdysozoa</taxon>
        <taxon>Arthropoda</taxon>
        <taxon>Crustacea</taxon>
        <taxon>Branchiopoda</taxon>
        <taxon>Diplostraca</taxon>
        <taxon>Cladocera</taxon>
        <taxon>Anomopoda</taxon>
        <taxon>Daphniidae</taxon>
        <taxon>Daphnia</taxon>
    </lineage>
</organism>
<dbReference type="InterPro" id="IPR001254">
    <property type="entry name" value="Trypsin_dom"/>
</dbReference>
<reference evidence="4" key="1">
    <citation type="submission" date="2021-11" db="EMBL/GenBank/DDBJ databases">
        <authorList>
            <person name="Schell T."/>
        </authorList>
    </citation>
    <scope>NUCLEOTIDE SEQUENCE</scope>
    <source>
        <strain evidence="4">M5</strain>
    </source>
</reference>
<dbReference type="AlphaFoldDB" id="A0A8J2WCS8"/>
<dbReference type="EMBL" id="CAKKLH010000017">
    <property type="protein sequence ID" value="CAH0099371.1"/>
    <property type="molecule type" value="Genomic_DNA"/>
</dbReference>
<dbReference type="PROSITE" id="PS50240">
    <property type="entry name" value="TRYPSIN_DOM"/>
    <property type="match status" value="1"/>
</dbReference>